<evidence type="ECO:0008006" key="4">
    <source>
        <dbReference type="Google" id="ProtNLM"/>
    </source>
</evidence>
<accession>A0A1W1US63</accession>
<protein>
    <recommendedName>
        <fullName evidence="4">Outer membrane protein beta-barrel domain-containing protein</fullName>
    </recommendedName>
</protein>
<dbReference type="EMBL" id="FWWW01000039">
    <property type="protein sequence ID" value="SMB83849.1"/>
    <property type="molecule type" value="Genomic_DNA"/>
</dbReference>
<keyword evidence="1" id="KW-0732">Signal</keyword>
<feature type="chain" id="PRO_5013184485" description="Outer membrane protein beta-barrel domain-containing protein" evidence="1">
    <location>
        <begin position="28"/>
        <end position="225"/>
    </location>
</feature>
<evidence type="ECO:0000313" key="2">
    <source>
        <dbReference type="EMBL" id="SMB83849.1"/>
    </source>
</evidence>
<feature type="signal peptide" evidence="1">
    <location>
        <begin position="1"/>
        <end position="27"/>
    </location>
</feature>
<keyword evidence="3" id="KW-1185">Reference proteome</keyword>
<gene>
    <name evidence="2" type="ORF">SAMN00120144_0780</name>
</gene>
<dbReference type="AlphaFoldDB" id="A0A1W1US63"/>
<organism evidence="2 3">
    <name type="scientific">Hymenobacter roseosalivarius DSM 11622</name>
    <dbReference type="NCBI Taxonomy" id="645990"/>
    <lineage>
        <taxon>Bacteria</taxon>
        <taxon>Pseudomonadati</taxon>
        <taxon>Bacteroidota</taxon>
        <taxon>Cytophagia</taxon>
        <taxon>Cytophagales</taxon>
        <taxon>Hymenobacteraceae</taxon>
        <taxon>Hymenobacter</taxon>
    </lineage>
</organism>
<evidence type="ECO:0000256" key="1">
    <source>
        <dbReference type="SAM" id="SignalP"/>
    </source>
</evidence>
<sequence>MPVLFSTCYLRAFGALLWVGVAPGALAQQAPTHDTRFTLQIQYGVGANFQAASFRDTPSELQRVNLQGAVGGGEVSYRVGQKGAVALGYTRSVNMDEKHLRYQNSSTTTTQIDFRLRYINNAFQVLYERALNSDFKAHAGLVYMTTASQTAYVYPLIAGNMPFVTVSESNRGNNYAEEAGIVAGLEYSRPIDTRLRLGLKIRGYYLASVSTFEMLTLTPTLSYQL</sequence>
<reference evidence="2 3" key="1">
    <citation type="submission" date="2017-04" db="EMBL/GenBank/DDBJ databases">
        <authorList>
            <person name="Afonso C.L."/>
            <person name="Miller P.J."/>
            <person name="Scott M.A."/>
            <person name="Spackman E."/>
            <person name="Goraichik I."/>
            <person name="Dimitrov K.M."/>
            <person name="Suarez D.L."/>
            <person name="Swayne D.E."/>
        </authorList>
    </citation>
    <scope>NUCLEOTIDE SEQUENCE [LARGE SCALE GENOMIC DNA]</scope>
    <source>
        <strain evidence="2 3">DSM 11622</strain>
    </source>
</reference>
<proteinExistence type="predicted"/>
<evidence type="ECO:0000313" key="3">
    <source>
        <dbReference type="Proteomes" id="UP000192266"/>
    </source>
</evidence>
<name>A0A1W1US63_9BACT</name>
<dbReference type="Proteomes" id="UP000192266">
    <property type="component" value="Unassembled WGS sequence"/>
</dbReference>